<feature type="region of interest" description="Disordered" evidence="1">
    <location>
        <begin position="1"/>
        <end position="34"/>
    </location>
</feature>
<feature type="domain" description="5-hmdU DNA kinase helical" evidence="2">
    <location>
        <begin position="45"/>
        <end position="320"/>
    </location>
</feature>
<proteinExistence type="predicted"/>
<gene>
    <name evidence="3" type="ORF">Vlu01_34950</name>
</gene>
<dbReference type="Pfam" id="PF18723">
    <property type="entry name" value="HMUDK_hel"/>
    <property type="match status" value="1"/>
</dbReference>
<keyword evidence="4" id="KW-1185">Reference proteome</keyword>
<dbReference type="InterPro" id="IPR040684">
    <property type="entry name" value="HMUDK_hel"/>
</dbReference>
<reference evidence="3 4" key="1">
    <citation type="submission" date="2021-01" db="EMBL/GenBank/DDBJ databases">
        <title>Whole genome shotgun sequence of Verrucosispora lutea NBRC 106530.</title>
        <authorList>
            <person name="Komaki H."/>
            <person name="Tamura T."/>
        </authorList>
    </citation>
    <scope>NUCLEOTIDE SEQUENCE [LARGE SCALE GENOMIC DNA]</scope>
    <source>
        <strain evidence="3 4">NBRC 106530</strain>
    </source>
</reference>
<dbReference type="RefSeq" id="WP_239095958.1">
    <property type="nucleotide sequence ID" value="NZ_BOPB01000018.1"/>
</dbReference>
<comment type="caution">
    <text evidence="3">The sequence shown here is derived from an EMBL/GenBank/DDBJ whole genome shotgun (WGS) entry which is preliminary data.</text>
</comment>
<name>A0ABQ4IY54_9ACTN</name>
<evidence type="ECO:0000256" key="1">
    <source>
        <dbReference type="SAM" id="MobiDB-lite"/>
    </source>
</evidence>
<sequence length="357" mass="40173">MTTATASARPRHEEPLRCTPGREQVGDGEPPPQVTIAGRRLSPTVVFDTYWRFAATRQAIYEARIAGRPGPWTNDPILSQHRFTNCYRAADRVSQYLISRVSYAGEQDIDEVFFRTLLFKTFNKISTWELLTAAVGTPTWKTYTFDGYNTVLTEAFARKQRLYSAAYVVPPPSLGEVRKHGNHLRLIEMLMSTGAPHRVRDAGSMRAAFNLLRGYPAIGDFLAYQYLIDLNYSASYGYGEMEFVVPGPGARDGIRKCFGSAAIGIEADIIHYMADHQDEHFQRLGLRFRGLHGRPLQLIDCQNLFCEVDKYARVAHPDVAGVSGRTRIKQRFQAVADAIPAWFPPKWGINGPARLEP</sequence>
<evidence type="ECO:0000259" key="2">
    <source>
        <dbReference type="Pfam" id="PF18723"/>
    </source>
</evidence>
<evidence type="ECO:0000313" key="4">
    <source>
        <dbReference type="Proteomes" id="UP000643165"/>
    </source>
</evidence>
<dbReference type="EMBL" id="BOPB01000018">
    <property type="protein sequence ID" value="GIJ22871.1"/>
    <property type="molecule type" value="Genomic_DNA"/>
</dbReference>
<organism evidence="3 4">
    <name type="scientific">Micromonospora lutea</name>
    <dbReference type="NCBI Taxonomy" id="419825"/>
    <lineage>
        <taxon>Bacteria</taxon>
        <taxon>Bacillati</taxon>
        <taxon>Actinomycetota</taxon>
        <taxon>Actinomycetes</taxon>
        <taxon>Micromonosporales</taxon>
        <taxon>Micromonosporaceae</taxon>
        <taxon>Micromonospora</taxon>
    </lineage>
</organism>
<dbReference type="Proteomes" id="UP000643165">
    <property type="component" value="Unassembled WGS sequence"/>
</dbReference>
<protein>
    <recommendedName>
        <fullName evidence="2">5-hmdU DNA kinase helical domain-containing protein</fullName>
    </recommendedName>
</protein>
<accession>A0ABQ4IY54</accession>
<evidence type="ECO:0000313" key="3">
    <source>
        <dbReference type="EMBL" id="GIJ22871.1"/>
    </source>
</evidence>